<dbReference type="EMBL" id="FNVT01000001">
    <property type="protein sequence ID" value="SEF61582.1"/>
    <property type="molecule type" value="Genomic_DNA"/>
</dbReference>
<organism evidence="2 3">
    <name type="scientific">Nonomuraea solani</name>
    <dbReference type="NCBI Taxonomy" id="1144553"/>
    <lineage>
        <taxon>Bacteria</taxon>
        <taxon>Bacillati</taxon>
        <taxon>Actinomycetota</taxon>
        <taxon>Actinomycetes</taxon>
        <taxon>Streptosporangiales</taxon>
        <taxon>Streptosporangiaceae</taxon>
        <taxon>Nonomuraea</taxon>
    </lineage>
</organism>
<keyword evidence="3" id="KW-1185">Reference proteome</keyword>
<evidence type="ECO:0000256" key="1">
    <source>
        <dbReference type="SAM" id="MobiDB-lite"/>
    </source>
</evidence>
<dbReference type="RefSeq" id="WP_103953797.1">
    <property type="nucleotide sequence ID" value="NZ_FNVT01000001.1"/>
</dbReference>
<feature type="compositionally biased region" description="Basic residues" evidence="1">
    <location>
        <begin position="1"/>
        <end position="10"/>
    </location>
</feature>
<reference evidence="2 3" key="1">
    <citation type="submission" date="2016-10" db="EMBL/GenBank/DDBJ databases">
        <authorList>
            <person name="de Groot N.N."/>
        </authorList>
    </citation>
    <scope>NUCLEOTIDE SEQUENCE [LARGE SCALE GENOMIC DNA]</scope>
    <source>
        <strain evidence="2 3">CGMCC 4.7037</strain>
    </source>
</reference>
<name>A0A1H5TFF5_9ACTN</name>
<feature type="compositionally biased region" description="Basic and acidic residues" evidence="1">
    <location>
        <begin position="11"/>
        <end position="23"/>
    </location>
</feature>
<evidence type="ECO:0000313" key="2">
    <source>
        <dbReference type="EMBL" id="SEF61582.1"/>
    </source>
</evidence>
<sequence>MLVKRKHALRRPKDGTFPDHGDDLSLTGDRRYEAFGRVMAALATEADFIESCRDLTWWRGADHSWHIEWRDGPYASEVAGLLAEQVRDSGHDDSPATEAGPGYSLVTEVGPGSDGSAVLDVMGVRFELRAIDPMGRATVRARPGFWRLAEALDTTRRTNARHPWEELLGG</sequence>
<evidence type="ECO:0000313" key="3">
    <source>
        <dbReference type="Proteomes" id="UP000236732"/>
    </source>
</evidence>
<feature type="region of interest" description="Disordered" evidence="1">
    <location>
        <begin position="1"/>
        <end position="23"/>
    </location>
</feature>
<gene>
    <name evidence="2" type="ORF">SAMN05444920_101204</name>
</gene>
<dbReference type="AlphaFoldDB" id="A0A1H5TFF5"/>
<proteinExistence type="predicted"/>
<protein>
    <submittedName>
        <fullName evidence="2">Uncharacterized protein</fullName>
    </submittedName>
</protein>
<accession>A0A1H5TFF5</accession>
<dbReference type="Proteomes" id="UP000236732">
    <property type="component" value="Unassembled WGS sequence"/>
</dbReference>
<dbReference type="OrthoDB" id="3389906at2"/>